<evidence type="ECO:0000256" key="2">
    <source>
        <dbReference type="ARBA" id="ARBA00022801"/>
    </source>
</evidence>
<reference evidence="5" key="1">
    <citation type="journal article" date="2019" name="Int. J. Syst. Evol. Microbiol.">
        <title>The Global Catalogue of Microorganisms (GCM) 10K type strain sequencing project: providing services to taxonomists for standard genome sequencing and annotation.</title>
        <authorList>
            <consortium name="The Broad Institute Genomics Platform"/>
            <consortium name="The Broad Institute Genome Sequencing Center for Infectious Disease"/>
            <person name="Wu L."/>
            <person name="Ma J."/>
        </authorList>
    </citation>
    <scope>NUCLEOTIDE SEQUENCE [LARGE SCALE GENOMIC DNA]</scope>
    <source>
        <strain evidence="5">JCM 9377</strain>
    </source>
</reference>
<dbReference type="InterPro" id="IPR029058">
    <property type="entry name" value="AB_hydrolase_fold"/>
</dbReference>
<organism evidence="4 5">
    <name type="scientific">Actinocorallia longicatena</name>
    <dbReference type="NCBI Taxonomy" id="111803"/>
    <lineage>
        <taxon>Bacteria</taxon>
        <taxon>Bacillati</taxon>
        <taxon>Actinomycetota</taxon>
        <taxon>Actinomycetes</taxon>
        <taxon>Streptosporangiales</taxon>
        <taxon>Thermomonosporaceae</taxon>
        <taxon>Actinocorallia</taxon>
    </lineage>
</organism>
<keyword evidence="2" id="KW-0378">Hydrolase</keyword>
<gene>
    <name evidence="4" type="primary">pchC_1</name>
    <name evidence="4" type="ORF">GCM10010468_33640</name>
</gene>
<proteinExistence type="inferred from homology"/>
<dbReference type="RefSeq" id="WP_344829056.1">
    <property type="nucleotide sequence ID" value="NZ_BAAAUV010000007.1"/>
</dbReference>
<dbReference type="InterPro" id="IPR001031">
    <property type="entry name" value="Thioesterase"/>
</dbReference>
<comment type="similarity">
    <text evidence="1">Belongs to the thioesterase family.</text>
</comment>
<dbReference type="EMBL" id="BAAAUV010000007">
    <property type="protein sequence ID" value="GAA3213547.1"/>
    <property type="molecule type" value="Genomic_DNA"/>
</dbReference>
<evidence type="ECO:0000313" key="5">
    <source>
        <dbReference type="Proteomes" id="UP001501237"/>
    </source>
</evidence>
<keyword evidence="5" id="KW-1185">Reference proteome</keyword>
<evidence type="ECO:0000259" key="3">
    <source>
        <dbReference type="SMART" id="SM00824"/>
    </source>
</evidence>
<dbReference type="Proteomes" id="UP001501237">
    <property type="component" value="Unassembled WGS sequence"/>
</dbReference>
<dbReference type="InterPro" id="IPR020802">
    <property type="entry name" value="TesA-like"/>
</dbReference>
<evidence type="ECO:0000256" key="1">
    <source>
        <dbReference type="ARBA" id="ARBA00007169"/>
    </source>
</evidence>
<sequence length="250" mass="26230">MTATLAASGWLLPLADRPRAEVELYCFPHGGGGASVYRAWADHLPPFVAPYALALPGREHRAELPPATEAEPLVTAFTAALRGSTRPCALFGHSSGSLFATRVALALAEAGIPPVLLGVSAFPAAHLTGRALDVRARFRSDLEGTVLSLDAQAAAAFEDPAIRTAALSAVAADMILHSSYGESFTGNIGCPVSTFCGTSDPIITPPEMAEWAHFTTAPPTVHTYPGGHFYLREERANVVADLTWDLAAAL</sequence>
<accession>A0ABP6Q9X9</accession>
<name>A0ABP6Q9X9_9ACTN</name>
<dbReference type="Pfam" id="PF00975">
    <property type="entry name" value="Thioesterase"/>
    <property type="match status" value="1"/>
</dbReference>
<evidence type="ECO:0000313" key="4">
    <source>
        <dbReference type="EMBL" id="GAA3213547.1"/>
    </source>
</evidence>
<dbReference type="PANTHER" id="PTHR11487">
    <property type="entry name" value="THIOESTERASE"/>
    <property type="match status" value="1"/>
</dbReference>
<feature type="domain" description="Thioesterase TesA-like" evidence="3">
    <location>
        <begin position="25"/>
        <end position="242"/>
    </location>
</feature>
<protein>
    <submittedName>
        <fullName evidence="4">Pyochelin biosynthesis editing thioesterase PchC</fullName>
    </submittedName>
</protein>
<dbReference type="PANTHER" id="PTHR11487:SF0">
    <property type="entry name" value="S-ACYL FATTY ACID SYNTHASE THIOESTERASE, MEDIUM CHAIN"/>
    <property type="match status" value="1"/>
</dbReference>
<dbReference type="SUPFAM" id="SSF53474">
    <property type="entry name" value="alpha/beta-Hydrolases"/>
    <property type="match status" value="1"/>
</dbReference>
<dbReference type="SMART" id="SM00824">
    <property type="entry name" value="PKS_TE"/>
    <property type="match status" value="1"/>
</dbReference>
<comment type="caution">
    <text evidence="4">The sequence shown here is derived from an EMBL/GenBank/DDBJ whole genome shotgun (WGS) entry which is preliminary data.</text>
</comment>
<dbReference type="Gene3D" id="3.40.50.1820">
    <property type="entry name" value="alpha/beta hydrolase"/>
    <property type="match status" value="1"/>
</dbReference>
<dbReference type="InterPro" id="IPR012223">
    <property type="entry name" value="TEII"/>
</dbReference>